<accession>A0AAV2A459</accession>
<comment type="caution">
    <text evidence="1">The sequence shown here is derived from an EMBL/GenBank/DDBJ whole genome shotgun (WGS) entry which is preliminary data.</text>
</comment>
<organism evidence="1 2">
    <name type="scientific">Larinioides sclopetarius</name>
    <dbReference type="NCBI Taxonomy" id="280406"/>
    <lineage>
        <taxon>Eukaryota</taxon>
        <taxon>Metazoa</taxon>
        <taxon>Ecdysozoa</taxon>
        <taxon>Arthropoda</taxon>
        <taxon>Chelicerata</taxon>
        <taxon>Arachnida</taxon>
        <taxon>Araneae</taxon>
        <taxon>Araneomorphae</taxon>
        <taxon>Entelegynae</taxon>
        <taxon>Araneoidea</taxon>
        <taxon>Araneidae</taxon>
        <taxon>Larinioides</taxon>
    </lineage>
</organism>
<protein>
    <submittedName>
        <fullName evidence="1">Uncharacterized protein</fullName>
    </submittedName>
</protein>
<evidence type="ECO:0000313" key="2">
    <source>
        <dbReference type="Proteomes" id="UP001497382"/>
    </source>
</evidence>
<evidence type="ECO:0000313" key="1">
    <source>
        <dbReference type="EMBL" id="CAL1278739.1"/>
    </source>
</evidence>
<keyword evidence="2" id="KW-1185">Reference proteome</keyword>
<reference evidence="1 2" key="1">
    <citation type="submission" date="2024-04" db="EMBL/GenBank/DDBJ databases">
        <authorList>
            <person name="Rising A."/>
            <person name="Reimegard J."/>
            <person name="Sonavane S."/>
            <person name="Akerstrom W."/>
            <person name="Nylinder S."/>
            <person name="Hedman E."/>
            <person name="Kallberg Y."/>
        </authorList>
    </citation>
    <scope>NUCLEOTIDE SEQUENCE [LARGE SCALE GENOMIC DNA]</scope>
</reference>
<gene>
    <name evidence="1" type="ORF">LARSCL_LOCUS9960</name>
</gene>
<dbReference type="AlphaFoldDB" id="A0AAV2A459"/>
<name>A0AAV2A459_9ARAC</name>
<dbReference type="EMBL" id="CAXIEN010000115">
    <property type="protein sequence ID" value="CAL1278739.1"/>
    <property type="molecule type" value="Genomic_DNA"/>
</dbReference>
<dbReference type="Proteomes" id="UP001497382">
    <property type="component" value="Unassembled WGS sequence"/>
</dbReference>
<proteinExistence type="predicted"/>
<sequence length="57" mass="6861">MKNISETPKFLYSLHALSNNFDQNYGKKIEAQSPLNVRRFAAYGFYNKRYLKRMLKR</sequence>